<organism evidence="1 2">
    <name type="scientific">Dehalobacterium formicoaceticum</name>
    <dbReference type="NCBI Taxonomy" id="51515"/>
    <lineage>
        <taxon>Bacteria</taxon>
        <taxon>Bacillati</taxon>
        <taxon>Bacillota</taxon>
        <taxon>Clostridia</taxon>
        <taxon>Eubacteriales</taxon>
        <taxon>Peptococcaceae</taxon>
        <taxon>Dehalobacterium</taxon>
    </lineage>
</organism>
<dbReference type="EMBL" id="JANPWE010000013">
    <property type="protein sequence ID" value="MCR6546908.1"/>
    <property type="molecule type" value="Genomic_DNA"/>
</dbReference>
<reference evidence="1 2" key="1">
    <citation type="submission" date="2022-08" db="EMBL/GenBank/DDBJ databases">
        <title>Proteogenomics of the novel Dehalobacterium formicoaceticum strain EZ94 highlights a key role of methyltransferases during anaerobic dichloromethane degradation.</title>
        <authorList>
            <person name="Wasmund K."/>
        </authorList>
    </citation>
    <scope>NUCLEOTIDE SEQUENCE [LARGE SCALE GENOMIC DNA]</scope>
    <source>
        <strain evidence="1 2">EZ94</strain>
    </source>
</reference>
<evidence type="ECO:0000313" key="2">
    <source>
        <dbReference type="Proteomes" id="UP001524944"/>
    </source>
</evidence>
<protein>
    <submittedName>
        <fullName evidence="1">Spore coat associated protein CotJA</fullName>
    </submittedName>
</protein>
<dbReference type="InterPro" id="IPR020256">
    <property type="entry name" value="Spore_coat_CotJA"/>
</dbReference>
<dbReference type="Pfam" id="PF11007">
    <property type="entry name" value="CotJA"/>
    <property type="match status" value="1"/>
</dbReference>
<comment type="caution">
    <text evidence="1">The sequence shown here is derived from an EMBL/GenBank/DDBJ whole genome shotgun (WGS) entry which is preliminary data.</text>
</comment>
<dbReference type="RefSeq" id="WP_257914132.1">
    <property type="nucleotide sequence ID" value="NZ_JANPWE010000013.1"/>
</dbReference>
<gene>
    <name evidence="1" type="ORF">NVS47_15555</name>
</gene>
<keyword evidence="2" id="KW-1185">Reference proteome</keyword>
<dbReference type="Proteomes" id="UP001524944">
    <property type="component" value="Unassembled WGS sequence"/>
</dbReference>
<name>A0ABT1Y8M4_9FIRM</name>
<sequence length="57" mass="6549">MGKKDRPMPSAMPGVRLAQAWVPHQPYESLFPLNEALIKGTIFPNLYQPYKKKNHGR</sequence>
<accession>A0ABT1Y8M4</accession>
<proteinExistence type="predicted"/>
<evidence type="ECO:0000313" key="1">
    <source>
        <dbReference type="EMBL" id="MCR6546908.1"/>
    </source>
</evidence>